<reference evidence="1 2" key="1">
    <citation type="submission" date="2019-02" db="EMBL/GenBank/DDBJ databases">
        <title>Deep-cultivation of Planctomycetes and their phenomic and genomic characterization uncovers novel biology.</title>
        <authorList>
            <person name="Wiegand S."/>
            <person name="Jogler M."/>
            <person name="Boedeker C."/>
            <person name="Pinto D."/>
            <person name="Vollmers J."/>
            <person name="Rivas-Marin E."/>
            <person name="Kohn T."/>
            <person name="Peeters S.H."/>
            <person name="Heuer A."/>
            <person name="Rast P."/>
            <person name="Oberbeckmann S."/>
            <person name="Bunk B."/>
            <person name="Jeske O."/>
            <person name="Meyerdierks A."/>
            <person name="Storesund J.E."/>
            <person name="Kallscheuer N."/>
            <person name="Luecker S."/>
            <person name="Lage O.M."/>
            <person name="Pohl T."/>
            <person name="Merkel B.J."/>
            <person name="Hornburger P."/>
            <person name="Mueller R.-W."/>
            <person name="Bruemmer F."/>
            <person name="Labrenz M."/>
            <person name="Spormann A.M."/>
            <person name="Op den Camp H."/>
            <person name="Overmann J."/>
            <person name="Amann R."/>
            <person name="Jetten M.S.M."/>
            <person name="Mascher T."/>
            <person name="Medema M.H."/>
            <person name="Devos D.P."/>
            <person name="Kaster A.-K."/>
            <person name="Ovreas L."/>
            <person name="Rohde M."/>
            <person name="Galperin M.Y."/>
            <person name="Jogler C."/>
        </authorList>
    </citation>
    <scope>NUCLEOTIDE SEQUENCE [LARGE SCALE GENOMIC DNA]</scope>
    <source>
        <strain evidence="1 2">Q31a</strain>
    </source>
</reference>
<dbReference type="AlphaFoldDB" id="A0A518GBD1"/>
<dbReference type="Proteomes" id="UP000318017">
    <property type="component" value="Chromosome"/>
</dbReference>
<proteinExistence type="predicted"/>
<evidence type="ECO:0000313" key="2">
    <source>
        <dbReference type="Proteomes" id="UP000318017"/>
    </source>
</evidence>
<gene>
    <name evidence="1" type="ORF">Q31a_42330</name>
</gene>
<sequence length="64" mass="7699">MRRNWRYRPSIRELTAEEFGHLLHLSHIVGRAVRAIRFHETKIVFRVVPVRDQYLKAQTPEITC</sequence>
<organism evidence="1 2">
    <name type="scientific">Aureliella helgolandensis</name>
    <dbReference type="NCBI Taxonomy" id="2527968"/>
    <lineage>
        <taxon>Bacteria</taxon>
        <taxon>Pseudomonadati</taxon>
        <taxon>Planctomycetota</taxon>
        <taxon>Planctomycetia</taxon>
        <taxon>Pirellulales</taxon>
        <taxon>Pirellulaceae</taxon>
        <taxon>Aureliella</taxon>
    </lineage>
</organism>
<name>A0A518GBD1_9BACT</name>
<evidence type="ECO:0000313" key="1">
    <source>
        <dbReference type="EMBL" id="QDV25905.1"/>
    </source>
</evidence>
<protein>
    <submittedName>
        <fullName evidence="1">Uncharacterized protein</fullName>
    </submittedName>
</protein>
<dbReference type="EMBL" id="CP036298">
    <property type="protein sequence ID" value="QDV25905.1"/>
    <property type="molecule type" value="Genomic_DNA"/>
</dbReference>
<accession>A0A518GBD1</accession>
<dbReference type="KEGG" id="ahel:Q31a_42330"/>
<keyword evidence="2" id="KW-1185">Reference proteome</keyword>